<gene>
    <name evidence="2" type="ORF">VNO77_04359</name>
</gene>
<reference evidence="2 3" key="1">
    <citation type="submission" date="2024-01" db="EMBL/GenBank/DDBJ databases">
        <title>The genomes of 5 underutilized Papilionoideae crops provide insights into root nodulation and disease resistanc.</title>
        <authorList>
            <person name="Jiang F."/>
        </authorList>
    </citation>
    <scope>NUCLEOTIDE SEQUENCE [LARGE SCALE GENOMIC DNA]</scope>
    <source>
        <strain evidence="2">LVBAO_FW01</strain>
        <tissue evidence="2">Leaves</tissue>
    </source>
</reference>
<dbReference type="Proteomes" id="UP001367508">
    <property type="component" value="Unassembled WGS sequence"/>
</dbReference>
<dbReference type="EMBL" id="JAYMYQ010000001">
    <property type="protein sequence ID" value="KAK7362249.1"/>
    <property type="molecule type" value="Genomic_DNA"/>
</dbReference>
<feature type="region of interest" description="Disordered" evidence="1">
    <location>
        <begin position="99"/>
        <end position="119"/>
    </location>
</feature>
<organism evidence="2 3">
    <name type="scientific">Canavalia gladiata</name>
    <name type="common">Sword bean</name>
    <name type="synonym">Dolichos gladiatus</name>
    <dbReference type="NCBI Taxonomy" id="3824"/>
    <lineage>
        <taxon>Eukaryota</taxon>
        <taxon>Viridiplantae</taxon>
        <taxon>Streptophyta</taxon>
        <taxon>Embryophyta</taxon>
        <taxon>Tracheophyta</taxon>
        <taxon>Spermatophyta</taxon>
        <taxon>Magnoliopsida</taxon>
        <taxon>eudicotyledons</taxon>
        <taxon>Gunneridae</taxon>
        <taxon>Pentapetalae</taxon>
        <taxon>rosids</taxon>
        <taxon>fabids</taxon>
        <taxon>Fabales</taxon>
        <taxon>Fabaceae</taxon>
        <taxon>Papilionoideae</taxon>
        <taxon>50 kb inversion clade</taxon>
        <taxon>NPAAA clade</taxon>
        <taxon>indigoferoid/millettioid clade</taxon>
        <taxon>Phaseoleae</taxon>
        <taxon>Canavalia</taxon>
    </lineage>
</organism>
<accession>A0AAN9MWF6</accession>
<comment type="caution">
    <text evidence="2">The sequence shown here is derived from an EMBL/GenBank/DDBJ whole genome shotgun (WGS) entry which is preliminary data.</text>
</comment>
<sequence>MIRLRVRTYKALAWPLSMVLQLYVVALKDAQQRHSHHLSRSLGSFSSHKRGEDFKIDYVDSYVSRIDLDPVFARKQECVSARKEIYADIYDLRVDSKASSGTSGPISEHSHSPSRILRPIGSITKLGPRRYRQRWRPSWTSMRLTLRPNPPSY</sequence>
<name>A0AAN9MWF6_CANGL</name>
<keyword evidence="3" id="KW-1185">Reference proteome</keyword>
<evidence type="ECO:0000313" key="2">
    <source>
        <dbReference type="EMBL" id="KAK7362249.1"/>
    </source>
</evidence>
<dbReference type="AlphaFoldDB" id="A0AAN9MWF6"/>
<evidence type="ECO:0000313" key="3">
    <source>
        <dbReference type="Proteomes" id="UP001367508"/>
    </source>
</evidence>
<proteinExistence type="predicted"/>
<protein>
    <submittedName>
        <fullName evidence="2">Uncharacterized protein</fullName>
    </submittedName>
</protein>
<evidence type="ECO:0000256" key="1">
    <source>
        <dbReference type="SAM" id="MobiDB-lite"/>
    </source>
</evidence>